<feature type="transmembrane region" description="Helical" evidence="9">
    <location>
        <begin position="396"/>
        <end position="416"/>
    </location>
</feature>
<evidence type="ECO:0000256" key="1">
    <source>
        <dbReference type="ARBA" id="ARBA00004651"/>
    </source>
</evidence>
<keyword evidence="11" id="KW-1185">Reference proteome</keyword>
<evidence type="ECO:0000256" key="9">
    <source>
        <dbReference type="SAM" id="Phobius"/>
    </source>
</evidence>
<comment type="subcellular location">
    <subcellularLocation>
        <location evidence="1">Cell membrane</location>
        <topology evidence="1">Multi-pass membrane protein</topology>
    </subcellularLocation>
</comment>
<evidence type="ECO:0000256" key="7">
    <source>
        <dbReference type="ARBA" id="ARBA00024033"/>
    </source>
</evidence>
<accession>A0A849ACF2</accession>
<keyword evidence="6 9" id="KW-0472">Membrane</keyword>
<dbReference type="InterPro" id="IPR018584">
    <property type="entry name" value="GT87"/>
</dbReference>
<feature type="transmembrane region" description="Helical" evidence="9">
    <location>
        <begin position="330"/>
        <end position="348"/>
    </location>
</feature>
<organism evidence="10 11">
    <name type="scientific">Nakamurella aerolata</name>
    <dbReference type="NCBI Taxonomy" id="1656892"/>
    <lineage>
        <taxon>Bacteria</taxon>
        <taxon>Bacillati</taxon>
        <taxon>Actinomycetota</taxon>
        <taxon>Actinomycetes</taxon>
        <taxon>Nakamurellales</taxon>
        <taxon>Nakamurellaceae</taxon>
        <taxon>Nakamurella</taxon>
    </lineage>
</organism>
<dbReference type="InterPro" id="IPR016570">
    <property type="entry name" value="UCP010361"/>
</dbReference>
<keyword evidence="5 9" id="KW-1133">Transmembrane helix</keyword>
<evidence type="ECO:0000256" key="6">
    <source>
        <dbReference type="ARBA" id="ARBA00023136"/>
    </source>
</evidence>
<keyword evidence="3" id="KW-0808">Transferase</keyword>
<comment type="caution">
    <text evidence="10">The sequence shown here is derived from an EMBL/GenBank/DDBJ whole genome shotgun (WGS) entry which is preliminary data.</text>
</comment>
<protein>
    <submittedName>
        <fullName evidence="10">DUF2029 domain-containing protein</fullName>
    </submittedName>
</protein>
<feature type="transmembrane region" description="Helical" evidence="9">
    <location>
        <begin position="260"/>
        <end position="284"/>
    </location>
</feature>
<feature type="transmembrane region" description="Helical" evidence="9">
    <location>
        <begin position="219"/>
        <end position="239"/>
    </location>
</feature>
<keyword evidence="4 9" id="KW-0812">Transmembrane</keyword>
<evidence type="ECO:0000313" key="11">
    <source>
        <dbReference type="Proteomes" id="UP000562984"/>
    </source>
</evidence>
<proteinExistence type="inferred from homology"/>
<feature type="transmembrane region" description="Helical" evidence="9">
    <location>
        <begin position="494"/>
        <end position="514"/>
    </location>
</feature>
<dbReference type="GO" id="GO:0016758">
    <property type="term" value="F:hexosyltransferase activity"/>
    <property type="evidence" value="ECO:0007669"/>
    <property type="project" value="InterPro"/>
</dbReference>
<feature type="transmembrane region" description="Helical" evidence="9">
    <location>
        <begin position="422"/>
        <end position="441"/>
    </location>
</feature>
<dbReference type="AlphaFoldDB" id="A0A849ACF2"/>
<dbReference type="EMBL" id="JABEND010000008">
    <property type="protein sequence ID" value="NNG36828.1"/>
    <property type="molecule type" value="Genomic_DNA"/>
</dbReference>
<feature type="transmembrane region" description="Helical" evidence="9">
    <location>
        <begin position="38"/>
        <end position="59"/>
    </location>
</feature>
<dbReference type="PIRSF" id="PIRSF010361">
    <property type="entry name" value="UCP010361"/>
    <property type="match status" value="1"/>
</dbReference>
<dbReference type="GO" id="GO:0005886">
    <property type="term" value="C:plasma membrane"/>
    <property type="evidence" value="ECO:0007669"/>
    <property type="project" value="UniProtKB-SubCell"/>
</dbReference>
<comment type="similarity">
    <text evidence="7">Belongs to the glycosyltransferase 87 family.</text>
</comment>
<reference evidence="10 11" key="1">
    <citation type="submission" date="2020-05" db="EMBL/GenBank/DDBJ databases">
        <title>Nakamurella sp. DB0629 isolated from air conditioner.</title>
        <authorList>
            <person name="Kim D.H."/>
            <person name="Kim D.-U."/>
        </authorList>
    </citation>
    <scope>NUCLEOTIDE SEQUENCE [LARGE SCALE GENOMIC DNA]</scope>
    <source>
        <strain evidence="10 11">DB0629</strain>
    </source>
</reference>
<evidence type="ECO:0000256" key="3">
    <source>
        <dbReference type="ARBA" id="ARBA00022679"/>
    </source>
</evidence>
<dbReference type="Pfam" id="PF09594">
    <property type="entry name" value="GT87"/>
    <property type="match status" value="1"/>
</dbReference>
<evidence type="ECO:0000256" key="5">
    <source>
        <dbReference type="ARBA" id="ARBA00022989"/>
    </source>
</evidence>
<feature type="region of interest" description="Disordered" evidence="8">
    <location>
        <begin position="564"/>
        <end position="647"/>
    </location>
</feature>
<evidence type="ECO:0000256" key="2">
    <source>
        <dbReference type="ARBA" id="ARBA00022475"/>
    </source>
</evidence>
<evidence type="ECO:0000256" key="4">
    <source>
        <dbReference type="ARBA" id="ARBA00022692"/>
    </source>
</evidence>
<evidence type="ECO:0000313" key="10">
    <source>
        <dbReference type="EMBL" id="NNG36828.1"/>
    </source>
</evidence>
<name>A0A849ACF2_9ACTN</name>
<gene>
    <name evidence="10" type="ORF">HKD39_14120</name>
</gene>
<feature type="transmembrane region" description="Helical" evidence="9">
    <location>
        <begin position="462"/>
        <end position="482"/>
    </location>
</feature>
<feature type="transmembrane region" description="Helical" evidence="9">
    <location>
        <begin position="290"/>
        <end position="318"/>
    </location>
</feature>
<feature type="compositionally biased region" description="Pro residues" evidence="8">
    <location>
        <begin position="588"/>
        <end position="598"/>
    </location>
</feature>
<sequence length="647" mass="70248">MDPTERVIPTWTDPSARRASALIGGPLGRHAQVGRNKILTPLRVCLLMTIGMLIFGWLAKSACIQQDAKSGVAQLDQSGQRPWLTGCYNDVVPLYGSRGFDRPKDFPYANSFIELKSGGERRIYPAGSVHEQDGNLVANTSKGTVTLSDQDIVGSAEDGYQQVVGGQLQPVSDIADLGQVRYLEYPAVTGLFQWGISWVTEGYLNVAKSSSILPVPLDVAAYFTLGAIFLGLFYLWAVACTAKINRRRVWDTAIMCLSPLLVVHAFTNWDLLAIGLCAGGMWAWATRRPVLAGVLLGLGMAAKLYPGLLLGPLFILCLRAGKLGAFAKTLVAAGLAWLATNLPLLLWYPEAWNEFFRLNSTRPPEYDSWYFLFATFTDPNMWAPEPGSDTPSTVNNLSLVLFLLCCAAIGYFGLSVQRRPRFAQLAFLVVVAFLLTNKVWSPQYSLWLVPLVVLALPRWRPVIIWQLIEAGVWLLLMFQFAYVNDNKTGLPVQVFAVLAIVRGLMVAYLAVLVFRDMLRPQHDLVRLAGDDDPSGGVLDGAPDRFTLPSLPTLWRRVRRRRDDRPAAAGELAGVGSGTAGAGHRTAGGPPPASGPSPAEPSKADPSRTARHVRPGGATRPAASCAEALRSPTNAAKPAPSAHTPPPK</sequence>
<dbReference type="Proteomes" id="UP000562984">
    <property type="component" value="Unassembled WGS sequence"/>
</dbReference>
<keyword evidence="2" id="KW-1003">Cell membrane</keyword>
<evidence type="ECO:0000256" key="8">
    <source>
        <dbReference type="SAM" id="MobiDB-lite"/>
    </source>
</evidence>